<evidence type="ECO:0000313" key="2">
    <source>
        <dbReference type="Proteomes" id="UP000743001"/>
    </source>
</evidence>
<dbReference type="EMBL" id="JAHLQJ010000001">
    <property type="protein sequence ID" value="MBU5670249.1"/>
    <property type="molecule type" value="Genomic_DNA"/>
</dbReference>
<organism evidence="1 2">
    <name type="scientific">Paenibacillus brevis</name>
    <dbReference type="NCBI Taxonomy" id="2841508"/>
    <lineage>
        <taxon>Bacteria</taxon>
        <taxon>Bacillati</taxon>
        <taxon>Bacillota</taxon>
        <taxon>Bacilli</taxon>
        <taxon>Bacillales</taxon>
        <taxon>Paenibacillaceae</taxon>
        <taxon>Paenibacillus</taxon>
    </lineage>
</organism>
<dbReference type="Proteomes" id="UP000743001">
    <property type="component" value="Unassembled WGS sequence"/>
</dbReference>
<gene>
    <name evidence="1" type="ORF">KQJ23_00255</name>
</gene>
<sequence length="112" mass="12515">MILKIKLGNKTYTATSIVSSITREAMKINRDLLEIAKSEGTYVQAAEDKNFDSLTDMMEKLIEIKDRKAALIVKTYGDKFDIDTLLDNTTDAEIDQQINLLTNGISGIISKK</sequence>
<comment type="caution">
    <text evidence="1">The sequence shown here is derived from an EMBL/GenBank/DDBJ whole genome shotgun (WGS) entry which is preliminary data.</text>
</comment>
<name>A0ABS6FJS0_9BACL</name>
<accession>A0ABS6FJS0</accession>
<proteinExistence type="predicted"/>
<evidence type="ECO:0000313" key="1">
    <source>
        <dbReference type="EMBL" id="MBU5670249.1"/>
    </source>
</evidence>
<keyword evidence="2" id="KW-1185">Reference proteome</keyword>
<reference evidence="1 2" key="1">
    <citation type="submission" date="2021-06" db="EMBL/GenBank/DDBJ databases">
        <authorList>
            <person name="Sun Q."/>
            <person name="Li D."/>
        </authorList>
    </citation>
    <scope>NUCLEOTIDE SEQUENCE [LARGE SCALE GENOMIC DNA]</scope>
    <source>
        <strain evidence="1 2">MSJ-6</strain>
    </source>
</reference>
<protein>
    <submittedName>
        <fullName evidence="1">Uncharacterized protein</fullName>
    </submittedName>
</protein>
<dbReference type="RefSeq" id="WP_216476591.1">
    <property type="nucleotide sequence ID" value="NZ_JAHLQJ010000001.1"/>
</dbReference>